<name>A0A395JFH6_9GAMM</name>
<dbReference type="InterPro" id="IPR059226">
    <property type="entry name" value="Choice_anch_Q_dom"/>
</dbReference>
<dbReference type="AlphaFoldDB" id="A0A395JFH6"/>
<evidence type="ECO:0000259" key="1">
    <source>
        <dbReference type="Pfam" id="PF13229"/>
    </source>
</evidence>
<evidence type="ECO:0000313" key="3">
    <source>
        <dbReference type="Proteomes" id="UP000253083"/>
    </source>
</evidence>
<reference evidence="2 3" key="1">
    <citation type="submission" date="2018-06" db="EMBL/GenBank/DDBJ databases">
        <title>Genomic Encyclopedia of Type Strains, Phase IV (KMG-IV): sequencing the most valuable type-strain genomes for metagenomic binning, comparative biology and taxonomic classification.</title>
        <authorList>
            <person name="Goeker M."/>
        </authorList>
    </citation>
    <scope>NUCLEOTIDE SEQUENCE [LARGE SCALE GENOMIC DNA]</scope>
    <source>
        <strain evidence="2 3">DSM 24032</strain>
    </source>
</reference>
<protein>
    <submittedName>
        <fullName evidence="2">Parallel beta helix pectate lyase-like protein</fullName>
    </submittedName>
</protein>
<evidence type="ECO:0000313" key="2">
    <source>
        <dbReference type="EMBL" id="RBP48553.1"/>
    </source>
</evidence>
<dbReference type="InterPro" id="IPR039448">
    <property type="entry name" value="Beta_helix"/>
</dbReference>
<accession>A0A395JFH6</accession>
<gene>
    <name evidence="2" type="ORF">DFR28_10639</name>
</gene>
<dbReference type="SUPFAM" id="SSF51126">
    <property type="entry name" value="Pectin lyase-like"/>
    <property type="match status" value="1"/>
</dbReference>
<proteinExistence type="predicted"/>
<dbReference type="Pfam" id="PF13229">
    <property type="entry name" value="Beta_helix"/>
    <property type="match status" value="1"/>
</dbReference>
<comment type="caution">
    <text evidence="2">The sequence shown here is derived from an EMBL/GenBank/DDBJ whole genome shotgun (WGS) entry which is preliminary data.</text>
</comment>
<keyword evidence="2" id="KW-0456">Lyase</keyword>
<dbReference type="GO" id="GO:0016829">
    <property type="term" value="F:lyase activity"/>
    <property type="evidence" value="ECO:0007669"/>
    <property type="project" value="UniProtKB-KW"/>
</dbReference>
<dbReference type="InterPro" id="IPR006626">
    <property type="entry name" value="PbH1"/>
</dbReference>
<dbReference type="InParanoid" id="A0A395JFH6"/>
<dbReference type="NCBIfam" id="NF041518">
    <property type="entry name" value="choice_anch_Q"/>
    <property type="match status" value="1"/>
</dbReference>
<dbReference type="PANTHER" id="PTHR11319:SF35">
    <property type="entry name" value="OUTER MEMBRANE PROTEIN PMPC-RELATED"/>
    <property type="match status" value="1"/>
</dbReference>
<dbReference type="Proteomes" id="UP000253083">
    <property type="component" value="Unassembled WGS sequence"/>
</dbReference>
<dbReference type="EMBL" id="QNRT01000006">
    <property type="protein sequence ID" value="RBP48553.1"/>
    <property type="molecule type" value="Genomic_DNA"/>
</dbReference>
<dbReference type="SMART" id="SM00710">
    <property type="entry name" value="PbH1"/>
    <property type="match status" value="7"/>
</dbReference>
<dbReference type="InterPro" id="IPR011050">
    <property type="entry name" value="Pectin_lyase_fold/virulence"/>
</dbReference>
<dbReference type="InterPro" id="IPR012334">
    <property type="entry name" value="Pectin_lyas_fold"/>
</dbReference>
<sequence length="340" mass="35051">MRNNKDFSAFGGGGIRILDSDNIRLESVVISDNESTKGGGIAIQSSDNTVIVDSQIIGNHVSEPDTPDSAGIPDGGGIRATSVSFLTLQNTVVSSNTAGFRGGGIAFLSSSDLLIDSSTISKNQASRGGGIYLGARFNTTTKSENVQIVNSTISRNVVKPFTFEFQFYGSYNAQGGGISAKYIDGVEIISSTINGNQALGANAQSGGLHTESTSSNISLTNSIIANSRGQDCADGATSVDTVSVIEDGSCGASRSGNPRILALTANGGPTFTHALAENSIARNSSVGTCTVTDQRGKKRDISDGACDVGAFEFIEGLDDVDDTSFFVVPLKSGKSVIFGL</sequence>
<feature type="domain" description="Right handed beta helix" evidence="1">
    <location>
        <begin position="4"/>
        <end position="140"/>
    </location>
</feature>
<dbReference type="Gene3D" id="2.160.20.10">
    <property type="entry name" value="Single-stranded right-handed beta-helix, Pectin lyase-like"/>
    <property type="match status" value="1"/>
</dbReference>
<keyword evidence="3" id="KW-1185">Reference proteome</keyword>
<dbReference type="PANTHER" id="PTHR11319">
    <property type="entry name" value="G PROTEIN-COUPLED RECEPTOR-RELATED"/>
    <property type="match status" value="1"/>
</dbReference>
<organism evidence="2 3">
    <name type="scientific">Arenicella xantha</name>
    <dbReference type="NCBI Taxonomy" id="644221"/>
    <lineage>
        <taxon>Bacteria</taxon>
        <taxon>Pseudomonadati</taxon>
        <taxon>Pseudomonadota</taxon>
        <taxon>Gammaproteobacteria</taxon>
        <taxon>Arenicellales</taxon>
        <taxon>Arenicellaceae</taxon>
        <taxon>Arenicella</taxon>
    </lineage>
</organism>